<reference evidence="4 5" key="1">
    <citation type="submission" date="2020-12" db="EMBL/GenBank/DDBJ databases">
        <authorList>
            <person name="Kusuma A.B."/>
            <person name="Nouioui I."/>
            <person name="Goodfellow M."/>
        </authorList>
    </citation>
    <scope>NUCLEOTIDE SEQUENCE [LARGE SCALE GENOMIC DNA]</scope>
    <source>
        <strain evidence="4 5">DSM 41764</strain>
    </source>
</reference>
<dbReference type="InterPro" id="IPR036736">
    <property type="entry name" value="ACP-like_sf"/>
</dbReference>
<accession>A0ABS0RRD4</accession>
<keyword evidence="5" id="KW-1185">Reference proteome</keyword>
<dbReference type="InterPro" id="IPR006162">
    <property type="entry name" value="Ppantetheine_attach_site"/>
</dbReference>
<proteinExistence type="predicted"/>
<dbReference type="Pfam" id="PF00550">
    <property type="entry name" value="PP-binding"/>
    <property type="match status" value="1"/>
</dbReference>
<evidence type="ECO:0000259" key="3">
    <source>
        <dbReference type="Pfam" id="PF00550"/>
    </source>
</evidence>
<sequence length="111" mass="11463">PVAVAPAAVAPAVVAPVTSPSSAGLDYETVLAELRTLYGDFLGYPPDLLGEDDGLEAELGVESLKQVALLGMVSDRYDLPDLRANSSLLTVGTLRRIAEAVVQARSGAAAR</sequence>
<feature type="non-terminal residue" evidence="4">
    <location>
        <position position="1"/>
    </location>
</feature>
<dbReference type="RefSeq" id="WP_214665841.1">
    <property type="nucleotide sequence ID" value="NZ_JAEEAQ010001146.1"/>
</dbReference>
<dbReference type="Gene3D" id="1.10.1200.10">
    <property type="entry name" value="ACP-like"/>
    <property type="match status" value="1"/>
</dbReference>
<dbReference type="PROSITE" id="PS00012">
    <property type="entry name" value="PHOSPHOPANTETHEINE"/>
    <property type="match status" value="1"/>
</dbReference>
<evidence type="ECO:0000256" key="2">
    <source>
        <dbReference type="ARBA" id="ARBA00022553"/>
    </source>
</evidence>
<dbReference type="InterPro" id="IPR009081">
    <property type="entry name" value="PP-bd_ACP"/>
</dbReference>
<evidence type="ECO:0000313" key="4">
    <source>
        <dbReference type="EMBL" id="MBI0320037.1"/>
    </source>
</evidence>
<feature type="domain" description="Carrier" evidence="3">
    <location>
        <begin position="33"/>
        <end position="101"/>
    </location>
</feature>
<name>A0ABS0RRD4_9ACTN</name>
<organism evidence="4 5">
    <name type="scientific">Streptomyces javensis</name>
    <dbReference type="NCBI Taxonomy" id="114698"/>
    <lineage>
        <taxon>Bacteria</taxon>
        <taxon>Bacillati</taxon>
        <taxon>Actinomycetota</taxon>
        <taxon>Actinomycetes</taxon>
        <taxon>Kitasatosporales</taxon>
        <taxon>Streptomycetaceae</taxon>
        <taxon>Streptomyces</taxon>
        <taxon>Streptomyces violaceusniger group</taxon>
    </lineage>
</organism>
<keyword evidence="1" id="KW-0596">Phosphopantetheine</keyword>
<dbReference type="EMBL" id="JAEEAQ010001146">
    <property type="protein sequence ID" value="MBI0320037.1"/>
    <property type="molecule type" value="Genomic_DNA"/>
</dbReference>
<keyword evidence="2" id="KW-0597">Phosphoprotein</keyword>
<protein>
    <recommendedName>
        <fullName evidence="3">Carrier domain-containing protein</fullName>
    </recommendedName>
</protein>
<dbReference type="Proteomes" id="UP000638849">
    <property type="component" value="Unassembled WGS sequence"/>
</dbReference>
<evidence type="ECO:0000256" key="1">
    <source>
        <dbReference type="ARBA" id="ARBA00022450"/>
    </source>
</evidence>
<comment type="caution">
    <text evidence="4">The sequence shown here is derived from an EMBL/GenBank/DDBJ whole genome shotgun (WGS) entry which is preliminary data.</text>
</comment>
<dbReference type="SUPFAM" id="SSF47336">
    <property type="entry name" value="ACP-like"/>
    <property type="match status" value="1"/>
</dbReference>
<gene>
    <name evidence="4" type="ORF">JBF12_45245</name>
</gene>
<evidence type="ECO:0000313" key="5">
    <source>
        <dbReference type="Proteomes" id="UP000638849"/>
    </source>
</evidence>